<dbReference type="Gene3D" id="1.50.10.10">
    <property type="match status" value="1"/>
</dbReference>
<organism evidence="3">
    <name type="scientific">mine drainage metagenome</name>
    <dbReference type="NCBI Taxonomy" id="410659"/>
    <lineage>
        <taxon>unclassified sequences</taxon>
        <taxon>metagenomes</taxon>
        <taxon>ecological metagenomes</taxon>
    </lineage>
</organism>
<dbReference type="GO" id="GO:0016853">
    <property type="term" value="F:isomerase activity"/>
    <property type="evidence" value="ECO:0007669"/>
    <property type="project" value="UniProtKB-KW"/>
</dbReference>
<dbReference type="AlphaFoldDB" id="T1C971"/>
<name>T1C971_9ZZZZ</name>
<dbReference type="InterPro" id="IPR008928">
    <property type="entry name" value="6-hairpin_glycosidase_sf"/>
</dbReference>
<comment type="similarity">
    <text evidence="1">Belongs to the N-acylglucosamine 2-epimerase family.</text>
</comment>
<evidence type="ECO:0000256" key="2">
    <source>
        <dbReference type="ARBA" id="ARBA00023235"/>
    </source>
</evidence>
<dbReference type="EMBL" id="AUZX01002122">
    <property type="protein sequence ID" value="EQD77598.1"/>
    <property type="molecule type" value="Genomic_DNA"/>
</dbReference>
<gene>
    <name evidence="3" type="ORF">B1A_02883</name>
</gene>
<evidence type="ECO:0000256" key="1">
    <source>
        <dbReference type="ARBA" id="ARBA00008558"/>
    </source>
</evidence>
<dbReference type="PANTHER" id="PTHR15108">
    <property type="entry name" value="N-ACYLGLUCOSAMINE-2-EPIMERASE"/>
    <property type="match status" value="1"/>
</dbReference>
<dbReference type="Pfam" id="PF07221">
    <property type="entry name" value="GlcNAc_2-epim"/>
    <property type="match status" value="1"/>
</dbReference>
<dbReference type="SUPFAM" id="SSF48208">
    <property type="entry name" value="Six-hairpin glycosidases"/>
    <property type="match status" value="1"/>
</dbReference>
<sequence>EHGLRFLREKHRDPGTGAYAWTLRDGKPDDRTRHAYGMAFVLLACASALDAGVSEAAGWLLATWELLEQRFYDPAYGLYRDEADEHWTFSPYRGQNANMHLCEALLAAHVATGQQDFLIRAALLADQMVQRQGRLAQGFIWEHYDSDWQIDWDYNRDNPKHLFRPWGFQVGHQIEWAKLLLCLDRVQPASWRLERARWLFDQSFKLGWDDRSGGLYYGLKPDGSPADDDKYFWVQAEAIAAAAHLAVATGDPVYWERYEALWRYVWQYFVDHRYGAWYRILNRDNVKYSNEKSPAGKCDYHTMGACYEVLGLITGSSISSHSG</sequence>
<protein>
    <submittedName>
        <fullName evidence="3">N-acylglucosamine 2-epimerase family protein</fullName>
    </submittedName>
</protein>
<comment type="caution">
    <text evidence="3">The sequence shown here is derived from an EMBL/GenBank/DDBJ whole genome shotgun (WGS) entry which is preliminary data.</text>
</comment>
<evidence type="ECO:0000313" key="3">
    <source>
        <dbReference type="EMBL" id="EQD77598.1"/>
    </source>
</evidence>
<feature type="non-terminal residue" evidence="3">
    <location>
        <position position="1"/>
    </location>
</feature>
<reference evidence="3" key="1">
    <citation type="submission" date="2013-08" db="EMBL/GenBank/DDBJ databases">
        <authorList>
            <person name="Mendez C."/>
            <person name="Richter M."/>
            <person name="Ferrer M."/>
            <person name="Sanchez J."/>
        </authorList>
    </citation>
    <scope>NUCLEOTIDE SEQUENCE</scope>
</reference>
<dbReference type="InterPro" id="IPR010819">
    <property type="entry name" value="AGE/CE"/>
</dbReference>
<keyword evidence="2" id="KW-0413">Isomerase</keyword>
<accession>T1C971</accession>
<reference evidence="3" key="2">
    <citation type="journal article" date="2014" name="ISME J.">
        <title>Microbial stratification in low pH oxic and suboxic macroscopic growths along an acid mine drainage.</title>
        <authorList>
            <person name="Mendez-Garcia C."/>
            <person name="Mesa V."/>
            <person name="Sprenger R.R."/>
            <person name="Richter M."/>
            <person name="Diez M.S."/>
            <person name="Solano J."/>
            <person name="Bargiela R."/>
            <person name="Golyshina O.V."/>
            <person name="Manteca A."/>
            <person name="Ramos J.L."/>
            <person name="Gallego J.R."/>
            <person name="Llorente I."/>
            <person name="Martins Dos Santos V.A."/>
            <person name="Jensen O.N."/>
            <person name="Pelaez A.I."/>
            <person name="Sanchez J."/>
            <person name="Ferrer M."/>
        </authorList>
    </citation>
    <scope>NUCLEOTIDE SEQUENCE</scope>
</reference>
<dbReference type="InterPro" id="IPR012341">
    <property type="entry name" value="6hp_glycosidase-like_sf"/>
</dbReference>
<proteinExistence type="inferred from homology"/>
<dbReference type="GO" id="GO:0005975">
    <property type="term" value="P:carbohydrate metabolic process"/>
    <property type="evidence" value="ECO:0007669"/>
    <property type="project" value="InterPro"/>
</dbReference>